<dbReference type="EMBL" id="OZ034821">
    <property type="protein sequence ID" value="CAL1409088.1"/>
    <property type="molecule type" value="Genomic_DNA"/>
</dbReference>
<sequence>MANSFLPFFIFILIVLVVIVVKGEPDLTHISAYCGSRHDESPLRKDQATRLTQGAIGGTYPGTDFCGFTSDNSYTMYDRYACSAAVSQPEDCTDCMKYAADQLLNQLCKDQYGAQITLGSCSLRYEFDPIPGCF</sequence>
<keyword evidence="6" id="KW-1185">Reference proteome</keyword>
<evidence type="ECO:0000256" key="2">
    <source>
        <dbReference type="ARBA" id="ARBA00022737"/>
    </source>
</evidence>
<dbReference type="InterPro" id="IPR038408">
    <property type="entry name" value="GNK2_sf"/>
</dbReference>
<gene>
    <name evidence="5" type="ORF">LTRI10_LOCUS48621</name>
</gene>
<feature type="domain" description="Gnk2-homologous" evidence="4">
    <location>
        <begin position="25"/>
        <end position="130"/>
    </location>
</feature>
<dbReference type="PROSITE" id="PS51473">
    <property type="entry name" value="GNK2"/>
    <property type="match status" value="1"/>
</dbReference>
<name>A0AAV2GH91_9ROSI</name>
<keyword evidence="1 3" id="KW-0732">Signal</keyword>
<accession>A0AAV2GH91</accession>
<dbReference type="AlphaFoldDB" id="A0AAV2GH91"/>
<proteinExistence type="predicted"/>
<evidence type="ECO:0000256" key="3">
    <source>
        <dbReference type="SAM" id="SignalP"/>
    </source>
</evidence>
<keyword evidence="2" id="KW-0677">Repeat</keyword>
<reference evidence="5 6" key="1">
    <citation type="submission" date="2024-04" db="EMBL/GenBank/DDBJ databases">
        <authorList>
            <person name="Fracassetti M."/>
        </authorList>
    </citation>
    <scope>NUCLEOTIDE SEQUENCE [LARGE SCALE GENOMIC DNA]</scope>
</reference>
<feature type="chain" id="PRO_5043651570" description="Gnk2-homologous domain-containing protein" evidence="3">
    <location>
        <begin position="24"/>
        <end position="134"/>
    </location>
</feature>
<evidence type="ECO:0000259" key="4">
    <source>
        <dbReference type="PROSITE" id="PS51473"/>
    </source>
</evidence>
<dbReference type="Gene3D" id="3.30.430.20">
    <property type="entry name" value="Gnk2 domain, C-X8-C-X2-C motif"/>
    <property type="match status" value="1"/>
</dbReference>
<dbReference type="Pfam" id="PF01657">
    <property type="entry name" value="Stress-antifung"/>
    <property type="match status" value="1"/>
</dbReference>
<dbReference type="Proteomes" id="UP001497516">
    <property type="component" value="Chromosome 8"/>
</dbReference>
<organism evidence="5 6">
    <name type="scientific">Linum trigynum</name>
    <dbReference type="NCBI Taxonomy" id="586398"/>
    <lineage>
        <taxon>Eukaryota</taxon>
        <taxon>Viridiplantae</taxon>
        <taxon>Streptophyta</taxon>
        <taxon>Embryophyta</taxon>
        <taxon>Tracheophyta</taxon>
        <taxon>Spermatophyta</taxon>
        <taxon>Magnoliopsida</taxon>
        <taxon>eudicotyledons</taxon>
        <taxon>Gunneridae</taxon>
        <taxon>Pentapetalae</taxon>
        <taxon>rosids</taxon>
        <taxon>fabids</taxon>
        <taxon>Malpighiales</taxon>
        <taxon>Linaceae</taxon>
        <taxon>Linum</taxon>
    </lineage>
</organism>
<protein>
    <recommendedName>
        <fullName evidence="4">Gnk2-homologous domain-containing protein</fullName>
    </recommendedName>
</protein>
<evidence type="ECO:0000313" key="6">
    <source>
        <dbReference type="Proteomes" id="UP001497516"/>
    </source>
</evidence>
<feature type="signal peptide" evidence="3">
    <location>
        <begin position="1"/>
        <end position="23"/>
    </location>
</feature>
<evidence type="ECO:0000256" key="1">
    <source>
        <dbReference type="ARBA" id="ARBA00022729"/>
    </source>
</evidence>
<dbReference type="InterPro" id="IPR002902">
    <property type="entry name" value="GNK2"/>
</dbReference>
<evidence type="ECO:0000313" key="5">
    <source>
        <dbReference type="EMBL" id="CAL1409088.1"/>
    </source>
</evidence>